<name>A0ACA9Q8B1_9GLOM</name>
<reference evidence="1" key="1">
    <citation type="submission" date="2021-06" db="EMBL/GenBank/DDBJ databases">
        <authorList>
            <person name="Kallberg Y."/>
            <person name="Tangrot J."/>
            <person name="Rosling A."/>
        </authorList>
    </citation>
    <scope>NUCLEOTIDE SEQUENCE</scope>
    <source>
        <strain evidence="1">28 12/20/2015</strain>
    </source>
</reference>
<dbReference type="Proteomes" id="UP000789366">
    <property type="component" value="Unassembled WGS sequence"/>
</dbReference>
<feature type="non-terminal residue" evidence="1">
    <location>
        <position position="56"/>
    </location>
</feature>
<sequence length="56" mass="6509">KLILLLSPFAQLTKLIGGLQYPTLTRTEMDQFYNGEVSNPVVYDELERYKKVTQMN</sequence>
<feature type="non-terminal residue" evidence="1">
    <location>
        <position position="1"/>
    </location>
</feature>
<organism evidence="1 2">
    <name type="scientific">Cetraspora pellucida</name>
    <dbReference type="NCBI Taxonomy" id="1433469"/>
    <lineage>
        <taxon>Eukaryota</taxon>
        <taxon>Fungi</taxon>
        <taxon>Fungi incertae sedis</taxon>
        <taxon>Mucoromycota</taxon>
        <taxon>Glomeromycotina</taxon>
        <taxon>Glomeromycetes</taxon>
        <taxon>Diversisporales</taxon>
        <taxon>Gigasporaceae</taxon>
        <taxon>Cetraspora</taxon>
    </lineage>
</organism>
<proteinExistence type="predicted"/>
<accession>A0ACA9Q8B1</accession>
<evidence type="ECO:0000313" key="1">
    <source>
        <dbReference type="EMBL" id="CAG8740411.1"/>
    </source>
</evidence>
<evidence type="ECO:0000313" key="2">
    <source>
        <dbReference type="Proteomes" id="UP000789366"/>
    </source>
</evidence>
<comment type="caution">
    <text evidence="1">The sequence shown here is derived from an EMBL/GenBank/DDBJ whole genome shotgun (WGS) entry which is preliminary data.</text>
</comment>
<keyword evidence="2" id="KW-1185">Reference proteome</keyword>
<gene>
    <name evidence="1" type="ORF">SPELUC_LOCUS13755</name>
</gene>
<dbReference type="EMBL" id="CAJVPW010037670">
    <property type="protein sequence ID" value="CAG8740411.1"/>
    <property type="molecule type" value="Genomic_DNA"/>
</dbReference>
<protein>
    <submittedName>
        <fullName evidence="1">549_t:CDS:1</fullName>
    </submittedName>
</protein>